<evidence type="ECO:0000313" key="1">
    <source>
        <dbReference type="EMBL" id="KAE8762762.1"/>
    </source>
</evidence>
<organism evidence="1 2">
    <name type="scientific">Georgenia thermotolerans</name>
    <dbReference type="NCBI Taxonomy" id="527326"/>
    <lineage>
        <taxon>Bacteria</taxon>
        <taxon>Bacillati</taxon>
        <taxon>Actinomycetota</taxon>
        <taxon>Actinomycetes</taxon>
        <taxon>Micrococcales</taxon>
        <taxon>Bogoriellaceae</taxon>
        <taxon>Georgenia</taxon>
    </lineage>
</organism>
<dbReference type="Proteomes" id="UP000451860">
    <property type="component" value="Unassembled WGS sequence"/>
</dbReference>
<accession>A0A7J5UK52</accession>
<name>A0A7J5UK52_9MICO</name>
<proteinExistence type="predicted"/>
<dbReference type="OrthoDB" id="9922701at2"/>
<comment type="caution">
    <text evidence="1">The sequence shown here is derived from an EMBL/GenBank/DDBJ whole genome shotgun (WGS) entry which is preliminary data.</text>
</comment>
<dbReference type="AlphaFoldDB" id="A0A7J5UK52"/>
<sequence>MWVWIVGAVLLVLAVLGLWFEVRNQLGRASERAQGHDPQLAEDLRRLRWEIDRGHEAGDGFIPP</sequence>
<keyword evidence="2" id="KW-1185">Reference proteome</keyword>
<reference evidence="1 2" key="1">
    <citation type="submission" date="2019-10" db="EMBL/GenBank/DDBJ databases">
        <title>Georgenia wutianyii sp. nov. and Georgenia yuyongxinii sp. nov. isolated from plateau pika (Ochotona curzoniae) in the Qinghai-Tibet plateau of China.</title>
        <authorList>
            <person name="Tian Z."/>
        </authorList>
    </citation>
    <scope>NUCLEOTIDE SEQUENCE [LARGE SCALE GENOMIC DNA]</scope>
    <source>
        <strain evidence="1 2">DSM 21501</strain>
    </source>
</reference>
<evidence type="ECO:0000313" key="2">
    <source>
        <dbReference type="Proteomes" id="UP000451860"/>
    </source>
</evidence>
<dbReference type="EMBL" id="WHJE01000126">
    <property type="protein sequence ID" value="KAE8762762.1"/>
    <property type="molecule type" value="Genomic_DNA"/>
</dbReference>
<gene>
    <name evidence="1" type="ORF">GB883_17670</name>
</gene>
<protein>
    <submittedName>
        <fullName evidence="1">Uncharacterized protein</fullName>
    </submittedName>
</protein>
<dbReference type="RefSeq" id="WP_152202518.1">
    <property type="nucleotide sequence ID" value="NZ_VUKF01000015.1"/>
</dbReference>